<gene>
    <name evidence="9" type="primary">vanB</name>
    <name evidence="9" type="ORF">PCA10_51400</name>
</gene>
<evidence type="ECO:0000259" key="8">
    <source>
        <dbReference type="PROSITE" id="PS51384"/>
    </source>
</evidence>
<dbReference type="SUPFAM" id="SSF63380">
    <property type="entry name" value="Riboflavin synthase domain-like"/>
    <property type="match status" value="1"/>
</dbReference>
<dbReference type="SUPFAM" id="SSF52343">
    <property type="entry name" value="Ferredoxin reductase-like, C-terminal NADP-linked domain"/>
    <property type="match status" value="1"/>
</dbReference>
<evidence type="ECO:0000256" key="5">
    <source>
        <dbReference type="ARBA" id="ARBA00023004"/>
    </source>
</evidence>
<evidence type="ECO:0000256" key="3">
    <source>
        <dbReference type="ARBA" id="ARBA00022723"/>
    </source>
</evidence>
<dbReference type="CDD" id="cd06185">
    <property type="entry name" value="PDR_like"/>
    <property type="match status" value="1"/>
</dbReference>
<keyword evidence="4 9" id="KW-0560">Oxidoreductase</keyword>
<dbReference type="InterPro" id="IPR012675">
    <property type="entry name" value="Beta-grasp_dom_sf"/>
</dbReference>
<dbReference type="AlphaFoldDB" id="S6AJB9"/>
<dbReference type="PRINTS" id="PR00409">
    <property type="entry name" value="PHDIOXRDTASE"/>
</dbReference>
<keyword evidence="2" id="KW-0001">2Fe-2S</keyword>
<evidence type="ECO:0000256" key="2">
    <source>
        <dbReference type="ARBA" id="ARBA00022714"/>
    </source>
</evidence>
<dbReference type="eggNOG" id="COG1018">
    <property type="taxonomic scope" value="Bacteria"/>
</dbReference>
<dbReference type="InterPro" id="IPR017938">
    <property type="entry name" value="Riboflavin_synthase-like_b-brl"/>
</dbReference>
<feature type="domain" description="2Fe-2S ferredoxin-type" evidence="7">
    <location>
        <begin position="230"/>
        <end position="315"/>
    </location>
</feature>
<dbReference type="OrthoDB" id="9801223at2"/>
<name>S6AJB9_METRE</name>
<dbReference type="GO" id="GO:0018489">
    <property type="term" value="F:vanillate monooxygenase activity"/>
    <property type="evidence" value="ECO:0007669"/>
    <property type="project" value="UniProtKB-EC"/>
</dbReference>
<dbReference type="EMBL" id="AP013068">
    <property type="protein sequence ID" value="BAN50872.1"/>
    <property type="molecule type" value="Genomic_DNA"/>
</dbReference>
<keyword evidence="9" id="KW-0489">Methyltransferase</keyword>
<evidence type="ECO:0000256" key="1">
    <source>
        <dbReference type="ARBA" id="ARBA00022630"/>
    </source>
</evidence>
<dbReference type="STRING" id="1245471.PCA10_51400"/>
<dbReference type="PROSITE" id="PS51085">
    <property type="entry name" value="2FE2S_FER_2"/>
    <property type="match status" value="1"/>
</dbReference>
<dbReference type="CDD" id="cd00207">
    <property type="entry name" value="fer2"/>
    <property type="match status" value="1"/>
</dbReference>
<dbReference type="PANTHER" id="PTHR47354">
    <property type="entry name" value="NADH OXIDOREDUCTASE HCR"/>
    <property type="match status" value="1"/>
</dbReference>
<dbReference type="RefSeq" id="WP_016494999.1">
    <property type="nucleotide sequence ID" value="NC_021499.1"/>
</dbReference>
<dbReference type="GO" id="GO:0051537">
    <property type="term" value="F:2 iron, 2 sulfur cluster binding"/>
    <property type="evidence" value="ECO:0007669"/>
    <property type="project" value="UniProtKB-KW"/>
</dbReference>
<dbReference type="InterPro" id="IPR050415">
    <property type="entry name" value="MRET"/>
</dbReference>
<dbReference type="InterPro" id="IPR036010">
    <property type="entry name" value="2Fe-2S_ferredoxin-like_sf"/>
</dbReference>
<keyword evidence="1" id="KW-0285">Flavoprotein</keyword>
<evidence type="ECO:0000256" key="6">
    <source>
        <dbReference type="ARBA" id="ARBA00023014"/>
    </source>
</evidence>
<dbReference type="Gene3D" id="3.10.20.30">
    <property type="match status" value="1"/>
</dbReference>
<evidence type="ECO:0000259" key="7">
    <source>
        <dbReference type="PROSITE" id="PS51085"/>
    </source>
</evidence>
<keyword evidence="10" id="KW-1185">Reference proteome</keyword>
<dbReference type="KEGG" id="pre:PCA10_51400"/>
<dbReference type="InterPro" id="IPR006058">
    <property type="entry name" value="2Fe2S_fd_BS"/>
</dbReference>
<dbReference type="GO" id="GO:0008168">
    <property type="term" value="F:methyltransferase activity"/>
    <property type="evidence" value="ECO:0007669"/>
    <property type="project" value="UniProtKB-KW"/>
</dbReference>
<dbReference type="Pfam" id="PF00111">
    <property type="entry name" value="Fer2"/>
    <property type="match status" value="1"/>
</dbReference>
<dbReference type="GO" id="GO:0046872">
    <property type="term" value="F:metal ion binding"/>
    <property type="evidence" value="ECO:0007669"/>
    <property type="project" value="UniProtKB-KW"/>
</dbReference>
<reference evidence="9 10" key="1">
    <citation type="journal article" date="2013" name="Genome Announc.">
        <title>Complete Genome Sequence of the Carbazole Degrader Pseudomonas resinovorans Strain CA10 (NBRC 106553).</title>
        <authorList>
            <person name="Shintani M."/>
            <person name="Hosoyama A."/>
            <person name="Ohji S."/>
            <person name="Tsuchikane K."/>
            <person name="Takarada H."/>
            <person name="Yamazoe A."/>
            <person name="Fujita N."/>
            <person name="Nojiri H."/>
        </authorList>
    </citation>
    <scope>NUCLEOTIDE SEQUENCE [LARGE SCALE GENOMIC DNA]</scope>
    <source>
        <strain evidence="9 10">NBRC 106553</strain>
    </source>
</reference>
<keyword evidence="9" id="KW-0808">Transferase</keyword>
<dbReference type="SUPFAM" id="SSF54292">
    <property type="entry name" value="2Fe-2S ferredoxin-like"/>
    <property type="match status" value="1"/>
</dbReference>
<dbReference type="Gene3D" id="3.40.50.80">
    <property type="entry name" value="Nucleotide-binding domain of ferredoxin-NADP reductase (FNR) module"/>
    <property type="match status" value="1"/>
</dbReference>
<dbReference type="PANTHER" id="PTHR47354:SF1">
    <property type="entry name" value="CARNITINE MONOOXYGENASE REDUCTASE SUBUNIT"/>
    <property type="match status" value="1"/>
</dbReference>
<dbReference type="PATRIC" id="fig|1245471.3.peg.5218"/>
<organism evidence="9 10">
    <name type="scientific">Metapseudomonas resinovorans NBRC 106553</name>
    <dbReference type="NCBI Taxonomy" id="1245471"/>
    <lineage>
        <taxon>Bacteria</taxon>
        <taxon>Pseudomonadati</taxon>
        <taxon>Pseudomonadota</taxon>
        <taxon>Gammaproteobacteria</taxon>
        <taxon>Pseudomonadales</taxon>
        <taxon>Pseudomonadaceae</taxon>
        <taxon>Metapseudomonas</taxon>
    </lineage>
</organism>
<dbReference type="Proteomes" id="UP000015503">
    <property type="component" value="Chromosome"/>
</dbReference>
<accession>S6AJB9</accession>
<keyword evidence="6" id="KW-0411">Iron-sulfur</keyword>
<keyword evidence="3" id="KW-0479">Metal-binding</keyword>
<keyword evidence="5" id="KW-0408">Iron</keyword>
<dbReference type="HOGENOM" id="CLU_003827_17_0_6"/>
<evidence type="ECO:0000313" key="9">
    <source>
        <dbReference type="EMBL" id="BAN50872.1"/>
    </source>
</evidence>
<dbReference type="PROSITE" id="PS00197">
    <property type="entry name" value="2FE2S_FER_1"/>
    <property type="match status" value="1"/>
</dbReference>
<dbReference type="InterPro" id="IPR039261">
    <property type="entry name" value="FNR_nucleotide-bd"/>
</dbReference>
<evidence type="ECO:0000313" key="10">
    <source>
        <dbReference type="Proteomes" id="UP000015503"/>
    </source>
</evidence>
<dbReference type="PROSITE" id="PS51384">
    <property type="entry name" value="FAD_FR"/>
    <property type="match status" value="1"/>
</dbReference>
<dbReference type="GO" id="GO:0032259">
    <property type="term" value="P:methylation"/>
    <property type="evidence" value="ECO:0007669"/>
    <property type="project" value="UniProtKB-KW"/>
</dbReference>
<dbReference type="InterPro" id="IPR017927">
    <property type="entry name" value="FAD-bd_FR_type"/>
</dbReference>
<dbReference type="EC" id="1.14.13.82" evidence="9"/>
<protein>
    <submittedName>
        <fullName evidence="9">Vanillate O-demethylase reductase subunit</fullName>
        <ecNumber evidence="9">1.14.13.82</ecNumber>
    </submittedName>
</protein>
<proteinExistence type="predicted"/>
<evidence type="ECO:0000256" key="4">
    <source>
        <dbReference type="ARBA" id="ARBA00023002"/>
    </source>
</evidence>
<dbReference type="InterPro" id="IPR001041">
    <property type="entry name" value="2Fe-2S_ferredoxin-type"/>
</dbReference>
<sequence length="315" mass="34140">MLDVVITAIRPEARDILSLELARADRGPLPAFSAGAHIDLHLPNGLVRQYSLCNHPEETHRYQIAVLRSADSRGGSDAVHQLQPGQALRIGTPRNLFPLAEYGGRSLLLAGGIGITPLLCMAEQLASSDADFQLHYCVRSEEHAAFVARLEGSPFAGRVQLHFDDGARGRLDVSRLLAAQPGDTQLYTCGPGGFMQHVLDSARELGWEESRLHREYFSAEATPQGAADAFEVQLAGSGQVLRVEAGESVVEALRKVGVEVPVACEQGICGTCLTRVLDGVPEHRDLFLTEEEQAANDQFTPCCSRARSPRLVLDL</sequence>
<dbReference type="Gene3D" id="2.40.30.10">
    <property type="entry name" value="Translation factors"/>
    <property type="match status" value="1"/>
</dbReference>
<feature type="domain" description="FAD-binding FR-type" evidence="8">
    <location>
        <begin position="1"/>
        <end position="100"/>
    </location>
</feature>